<reference evidence="2" key="1">
    <citation type="submission" date="2023-08" db="EMBL/GenBank/DDBJ databases">
        <authorList>
            <person name="Chen Y."/>
            <person name="Shah S."/>
            <person name="Dougan E. K."/>
            <person name="Thang M."/>
            <person name="Chan C."/>
        </authorList>
    </citation>
    <scope>NUCLEOTIDE SEQUENCE</scope>
</reference>
<accession>A0AA36JIN8</accession>
<evidence type="ECO:0000313" key="2">
    <source>
        <dbReference type="EMBL" id="CAJ1406952.1"/>
    </source>
</evidence>
<sequence>MAVPILCLAHRDRIQKESVVTFPGLRAGGPSCACEVTEFCEPWQVCCAEDGAVQLAGTEKFLKVDRNLLLPGKVVVFDAKATRGKFLIWRCTKWLVNENGSLSPSASPELVCVYQKGYDAGIEALYVAGQMCQALPEPWHSCPGESFQIKEELGDGAAYKLEAKEGIPPICIHLQRAEGKADEAEMHRQEAIQDLLASKGLAPKRLASNKNFWLELWASKGAAGKADASNWKALASDREFIDKCGRLLARLHSVEPSWFEEHMAILKKQHPELKDVPASSHLWCDQSFHNKRHQFGREADLALGEQALKLYLEAGANPVSEFGSRIVTVHGDFMPSNILYTEDGLQLIDFETTSSGYAVADISYAFSIFVPKEVRSCFVRAYLEETTGTKAIPDDQVKALHLDGERCMMKYGSWVVSSYWGLQVLNGFPGALRHSITLHGKQSDTPLTMCDAYTDLCKLADEALDNPALAQDILDRGFEKVARRVVWKHGRAPIHVDDWPADYTGQLTWVAGFIMGCLYMVGYLK</sequence>
<name>A0AA36JIN8_9DINO</name>
<dbReference type="EMBL" id="CAUJNA010003652">
    <property type="protein sequence ID" value="CAJ1406952.1"/>
    <property type="molecule type" value="Genomic_DNA"/>
</dbReference>
<dbReference type="AlphaFoldDB" id="A0AA36JIN8"/>
<feature type="domain" description="Aminoglycoside phosphotransferase" evidence="1">
    <location>
        <begin position="175"/>
        <end position="383"/>
    </location>
</feature>
<dbReference type="Gene3D" id="3.90.1200.10">
    <property type="match status" value="1"/>
</dbReference>
<evidence type="ECO:0000259" key="1">
    <source>
        <dbReference type="Pfam" id="PF01636"/>
    </source>
</evidence>
<organism evidence="2 3">
    <name type="scientific">Effrenium voratum</name>
    <dbReference type="NCBI Taxonomy" id="2562239"/>
    <lineage>
        <taxon>Eukaryota</taxon>
        <taxon>Sar</taxon>
        <taxon>Alveolata</taxon>
        <taxon>Dinophyceae</taxon>
        <taxon>Suessiales</taxon>
        <taxon>Symbiodiniaceae</taxon>
        <taxon>Effrenium</taxon>
    </lineage>
</organism>
<dbReference type="InterPro" id="IPR011009">
    <property type="entry name" value="Kinase-like_dom_sf"/>
</dbReference>
<dbReference type="Pfam" id="PF01636">
    <property type="entry name" value="APH"/>
    <property type="match status" value="1"/>
</dbReference>
<dbReference type="InterPro" id="IPR002575">
    <property type="entry name" value="Aminoglycoside_PTrfase"/>
</dbReference>
<gene>
    <name evidence="2" type="ORF">EVOR1521_LOCUS28772</name>
</gene>
<comment type="caution">
    <text evidence="2">The sequence shown here is derived from an EMBL/GenBank/DDBJ whole genome shotgun (WGS) entry which is preliminary data.</text>
</comment>
<dbReference type="SUPFAM" id="SSF56112">
    <property type="entry name" value="Protein kinase-like (PK-like)"/>
    <property type="match status" value="1"/>
</dbReference>
<dbReference type="Proteomes" id="UP001178507">
    <property type="component" value="Unassembled WGS sequence"/>
</dbReference>
<protein>
    <recommendedName>
        <fullName evidence="1">Aminoglycoside phosphotransferase domain-containing protein</fullName>
    </recommendedName>
</protein>
<evidence type="ECO:0000313" key="3">
    <source>
        <dbReference type="Proteomes" id="UP001178507"/>
    </source>
</evidence>
<keyword evidence="3" id="KW-1185">Reference proteome</keyword>
<proteinExistence type="predicted"/>